<name>A0A8K9Y1G8_ONCMY</name>
<protein>
    <submittedName>
        <fullName evidence="1">Uncharacterized protein</fullName>
    </submittedName>
</protein>
<reference evidence="1" key="2">
    <citation type="submission" date="2025-08" db="UniProtKB">
        <authorList>
            <consortium name="Ensembl"/>
        </authorList>
    </citation>
    <scope>IDENTIFICATION</scope>
</reference>
<organism evidence="1 2">
    <name type="scientific">Oncorhynchus mykiss</name>
    <name type="common">Rainbow trout</name>
    <name type="synonym">Salmo gairdneri</name>
    <dbReference type="NCBI Taxonomy" id="8022"/>
    <lineage>
        <taxon>Eukaryota</taxon>
        <taxon>Metazoa</taxon>
        <taxon>Chordata</taxon>
        <taxon>Craniata</taxon>
        <taxon>Vertebrata</taxon>
        <taxon>Euteleostomi</taxon>
        <taxon>Actinopterygii</taxon>
        <taxon>Neopterygii</taxon>
        <taxon>Teleostei</taxon>
        <taxon>Protacanthopterygii</taxon>
        <taxon>Salmoniformes</taxon>
        <taxon>Salmonidae</taxon>
        <taxon>Salmoninae</taxon>
        <taxon>Oncorhynchus</taxon>
    </lineage>
</organism>
<proteinExistence type="predicted"/>
<evidence type="ECO:0000313" key="1">
    <source>
        <dbReference type="Ensembl" id="ENSOMYP00000141906.1"/>
    </source>
</evidence>
<reference evidence="1" key="3">
    <citation type="submission" date="2025-09" db="UniProtKB">
        <authorList>
            <consortium name="Ensembl"/>
        </authorList>
    </citation>
    <scope>IDENTIFICATION</scope>
</reference>
<dbReference type="Ensembl" id="ENSOMYT00000127375.1">
    <property type="protein sequence ID" value="ENSOMYP00000141906.1"/>
    <property type="gene ID" value="ENSOMYG00000055602.1"/>
</dbReference>
<dbReference type="AlphaFoldDB" id="A0A8K9Y1G8"/>
<dbReference type="GeneTree" id="ENSGT00990000210202"/>
<dbReference type="Proteomes" id="UP000694395">
    <property type="component" value="Chromosome 6"/>
</dbReference>
<evidence type="ECO:0000313" key="2">
    <source>
        <dbReference type="Proteomes" id="UP000694395"/>
    </source>
</evidence>
<accession>A0A8K9Y1G8</accession>
<sequence>MDVEVSIEQGRAKRTDMDSGDAEMAAEVCLVYEQSGCLFCTEPVLTNLSGDNPGKIKIQDDYVPKLHEQLSGKINRLVRYMSILKLAAI</sequence>
<reference evidence="1" key="1">
    <citation type="submission" date="2020-07" db="EMBL/GenBank/DDBJ databases">
        <title>A long reads based de novo assembly of the rainbow trout Arlee double haploid line genome.</title>
        <authorList>
            <person name="Gao G."/>
            <person name="Palti Y."/>
        </authorList>
    </citation>
    <scope>NUCLEOTIDE SEQUENCE [LARGE SCALE GENOMIC DNA]</scope>
</reference>
<keyword evidence="2" id="KW-1185">Reference proteome</keyword>